<gene>
    <name evidence="9" type="ORF">DYB32_006223</name>
</gene>
<dbReference type="SUPFAM" id="SSF56204">
    <property type="entry name" value="Hect, E3 ligase catalytic domain"/>
    <property type="match status" value="1"/>
</dbReference>
<keyword evidence="4" id="KW-0808">Transferase</keyword>
<dbReference type="PANTHER" id="PTHR11254:SF440">
    <property type="entry name" value="E3 UBIQUITIN-PROTEIN LIGASE NEDD-4"/>
    <property type="match status" value="1"/>
</dbReference>
<evidence type="ECO:0000256" key="5">
    <source>
        <dbReference type="ARBA" id="ARBA00022786"/>
    </source>
</evidence>
<dbReference type="InterPro" id="IPR035983">
    <property type="entry name" value="Hect_E3_ubiquitin_ligase"/>
</dbReference>
<dbReference type="EMBL" id="QUSY01000249">
    <property type="protein sequence ID" value="RHY31046.1"/>
    <property type="molecule type" value="Genomic_DNA"/>
</dbReference>
<keyword evidence="10" id="KW-1185">Reference proteome</keyword>
<dbReference type="InterPro" id="IPR000569">
    <property type="entry name" value="HECT_dom"/>
</dbReference>
<dbReference type="EC" id="2.3.2.26" evidence="3"/>
<evidence type="ECO:0000259" key="8">
    <source>
        <dbReference type="PROSITE" id="PS50237"/>
    </source>
</evidence>
<dbReference type="PANTHER" id="PTHR11254">
    <property type="entry name" value="HECT DOMAIN UBIQUITIN-PROTEIN LIGASE"/>
    <property type="match status" value="1"/>
</dbReference>
<evidence type="ECO:0000313" key="9">
    <source>
        <dbReference type="EMBL" id="RHY31046.1"/>
    </source>
</evidence>
<dbReference type="FunFam" id="3.30.2410.10:FF:000009">
    <property type="entry name" value="Probable E3 ubiquitin-protein ligase HECTD2"/>
    <property type="match status" value="1"/>
</dbReference>
<dbReference type="GO" id="GO:0006511">
    <property type="term" value="P:ubiquitin-dependent protein catabolic process"/>
    <property type="evidence" value="ECO:0007669"/>
    <property type="project" value="TreeGrafter"/>
</dbReference>
<dbReference type="GO" id="GO:0005737">
    <property type="term" value="C:cytoplasm"/>
    <property type="evidence" value="ECO:0007669"/>
    <property type="project" value="TreeGrafter"/>
</dbReference>
<dbReference type="Gene3D" id="3.50.4.10">
    <property type="entry name" value="Hepatocyte Growth Factor"/>
    <property type="match status" value="2"/>
</dbReference>
<organism evidence="9 10">
    <name type="scientific">Aphanomyces invadans</name>
    <dbReference type="NCBI Taxonomy" id="157072"/>
    <lineage>
        <taxon>Eukaryota</taxon>
        <taxon>Sar</taxon>
        <taxon>Stramenopiles</taxon>
        <taxon>Oomycota</taxon>
        <taxon>Saprolegniomycetes</taxon>
        <taxon>Saprolegniales</taxon>
        <taxon>Verrucalvaceae</taxon>
        <taxon>Aphanomyces</taxon>
    </lineage>
</organism>
<dbReference type="InterPro" id="IPR003609">
    <property type="entry name" value="Pan_app"/>
</dbReference>
<dbReference type="Gene3D" id="3.30.2410.10">
    <property type="entry name" value="Hect, E3 ligase catalytic domain"/>
    <property type="match status" value="1"/>
</dbReference>
<feature type="active site" description="Glycyl thioester intermediate" evidence="6">
    <location>
        <position position="607"/>
    </location>
</feature>
<evidence type="ECO:0000256" key="7">
    <source>
        <dbReference type="SAM" id="SignalP"/>
    </source>
</evidence>
<feature type="chain" id="PRO_5018621294" description="HECT-type E3 ubiquitin transferase" evidence="7">
    <location>
        <begin position="21"/>
        <end position="640"/>
    </location>
</feature>
<evidence type="ECO:0000256" key="1">
    <source>
        <dbReference type="ARBA" id="ARBA00000885"/>
    </source>
</evidence>
<evidence type="ECO:0000256" key="2">
    <source>
        <dbReference type="ARBA" id="ARBA00004906"/>
    </source>
</evidence>
<proteinExistence type="predicted"/>
<dbReference type="Proteomes" id="UP000285060">
    <property type="component" value="Unassembled WGS sequence"/>
</dbReference>
<comment type="caution">
    <text evidence="9">The sequence shown here is derived from an EMBL/GenBank/DDBJ whole genome shotgun (WGS) entry which is preliminary data.</text>
</comment>
<dbReference type="SMART" id="SM00119">
    <property type="entry name" value="HECTc"/>
    <property type="match status" value="1"/>
</dbReference>
<evidence type="ECO:0000256" key="3">
    <source>
        <dbReference type="ARBA" id="ARBA00012485"/>
    </source>
</evidence>
<dbReference type="Pfam" id="PF14295">
    <property type="entry name" value="PAN_4"/>
    <property type="match status" value="2"/>
</dbReference>
<evidence type="ECO:0000313" key="10">
    <source>
        <dbReference type="Proteomes" id="UP000285060"/>
    </source>
</evidence>
<comment type="catalytic activity">
    <reaction evidence="1">
        <text>S-ubiquitinyl-[E2 ubiquitin-conjugating enzyme]-L-cysteine + [acceptor protein]-L-lysine = [E2 ubiquitin-conjugating enzyme]-L-cysteine + N(6)-ubiquitinyl-[acceptor protein]-L-lysine.</text>
        <dbReference type="EC" id="2.3.2.26"/>
    </reaction>
</comment>
<dbReference type="AlphaFoldDB" id="A0A3R6WNC5"/>
<keyword evidence="5 6" id="KW-0833">Ubl conjugation pathway</keyword>
<dbReference type="VEuPathDB" id="FungiDB:H310_07899"/>
<dbReference type="Gene3D" id="3.90.1750.10">
    <property type="entry name" value="Hect, E3 ligase catalytic domains"/>
    <property type="match status" value="1"/>
</dbReference>
<dbReference type="GO" id="GO:0016567">
    <property type="term" value="P:protein ubiquitination"/>
    <property type="evidence" value="ECO:0007669"/>
    <property type="project" value="TreeGrafter"/>
</dbReference>
<dbReference type="Pfam" id="PF00632">
    <property type="entry name" value="HECT"/>
    <property type="match status" value="1"/>
</dbReference>
<feature type="domain" description="HECT" evidence="8">
    <location>
        <begin position="314"/>
        <end position="640"/>
    </location>
</feature>
<accession>A0A3R6WNC5</accession>
<dbReference type="Gene3D" id="3.30.2160.10">
    <property type="entry name" value="Hect, E3 ligase catalytic domain"/>
    <property type="match status" value="1"/>
</dbReference>
<name>A0A3R6WNC5_9STRA</name>
<evidence type="ECO:0000256" key="4">
    <source>
        <dbReference type="ARBA" id="ARBA00022679"/>
    </source>
</evidence>
<reference evidence="9 10" key="1">
    <citation type="submission" date="2018-08" db="EMBL/GenBank/DDBJ databases">
        <title>Aphanomyces genome sequencing and annotation.</title>
        <authorList>
            <person name="Minardi D."/>
            <person name="Oidtmann B."/>
            <person name="Van Der Giezen M."/>
            <person name="Studholme D.J."/>
        </authorList>
    </citation>
    <scope>NUCLEOTIDE SEQUENCE [LARGE SCALE GENOMIC DNA]</scope>
    <source>
        <strain evidence="9 10">NJM0002</strain>
    </source>
</reference>
<feature type="signal peptide" evidence="7">
    <location>
        <begin position="1"/>
        <end position="20"/>
    </location>
</feature>
<dbReference type="InterPro" id="IPR050409">
    <property type="entry name" value="E3_ubiq-protein_ligase"/>
</dbReference>
<comment type="pathway">
    <text evidence="2">Protein modification; protein ubiquitination.</text>
</comment>
<keyword evidence="7" id="KW-0732">Signal</keyword>
<protein>
    <recommendedName>
        <fullName evidence="3">HECT-type E3 ubiquitin transferase</fullName>
        <ecNumber evidence="3">2.3.2.26</ecNumber>
    </recommendedName>
</protein>
<dbReference type="GO" id="GO:0061630">
    <property type="term" value="F:ubiquitin protein ligase activity"/>
    <property type="evidence" value="ECO:0007669"/>
    <property type="project" value="UniProtKB-EC"/>
</dbReference>
<dbReference type="PROSITE" id="PS50237">
    <property type="entry name" value="HECT"/>
    <property type="match status" value="1"/>
</dbReference>
<evidence type="ECO:0000256" key="6">
    <source>
        <dbReference type="PROSITE-ProRule" id="PRU00104"/>
    </source>
</evidence>
<sequence>MTMQWTAAMTIALLVSVSIAYECSAIEEDMDYDGYDIRSTTQVRAEDCCKDCFDTNACVLFVWTNGTCWLKSSTSGKRSRAFGKRVGYVHRSDQCGPILDNTDYTYYYSVDLGSTFQSRAEACCSDCANWYGCAAWVWYNDSVWMKNGVAGTGTCYLKSLDAAMSNRSKTARPGRRAAELLHPLWTRPSITFPSRTSDSSSGVPTSILVALGFGVFVACMAWCYKYCPSENTPPATPNFRLTRECASVAVDGSVLPLTWFNEPDESGSPRAIPFQEKLATTLIYFTHTVMTTTKFNLHRDALWTESLEALLLIRPESFASKTKIKFLGEDGVDAGGIQREWYSLMAHAFLDHELFVVHANRMLGLNPLVADPTHFLALGRFLARAIIDGQVLPLSLTAPLFKALLGTPLSIHDVRYIDEMTYKSLLFVRDTDCIEALDLDFTWTLPDGRSVELVAGGADVAVTSANQAEYVACLVRYWLFDSVRTPLEHVVRGFYDVVDPVVIANFDYKELELVLCGTTDINVVEWQFETVVTANLTASPALAWFWDVVERDMQQHDRAKLLQFTTGSARVPLQGFKALTGHDGNLCPFTLRGVPYTKGAMPKVQTCFNRILLPLYPSRKLMREALFVLVNMEIQDFTMQ</sequence>